<name>A0A0R2Q0U3_9ACTN</name>
<dbReference type="InterPro" id="IPR056003">
    <property type="entry name" value="CT398_CC_hairpin"/>
</dbReference>
<evidence type="ECO:0000313" key="5">
    <source>
        <dbReference type="Proteomes" id="UP000054212"/>
    </source>
</evidence>
<accession>A0A0R2Q0U3</accession>
<dbReference type="EMBL" id="LIAT01000236">
    <property type="protein sequence ID" value="KRO43742.1"/>
    <property type="molecule type" value="Genomic_DNA"/>
</dbReference>
<evidence type="ECO:0000259" key="3">
    <source>
        <dbReference type="Pfam" id="PF24481"/>
    </source>
</evidence>
<evidence type="ECO:0000259" key="2">
    <source>
        <dbReference type="Pfam" id="PF02591"/>
    </source>
</evidence>
<dbReference type="Proteomes" id="UP000054212">
    <property type="component" value="Unassembled WGS sequence"/>
</dbReference>
<reference evidence="4 5" key="1">
    <citation type="submission" date="2015-10" db="EMBL/GenBank/DDBJ databases">
        <title>Metagenome-Assembled Genomes uncover a global brackish microbiome.</title>
        <authorList>
            <person name="Hugerth L.W."/>
            <person name="Larsson J."/>
            <person name="Alneberg J."/>
            <person name="Lindh M.V."/>
            <person name="Legrand C."/>
            <person name="Pinhassi J."/>
            <person name="Andersson A.F."/>
        </authorList>
    </citation>
    <scope>NUCLEOTIDE SEQUENCE [LARGE SCALE GENOMIC DNA]</scope>
    <source>
        <strain evidence="4">BACL2 MAG-120813-bin23</strain>
    </source>
</reference>
<dbReference type="PANTHER" id="PTHR39082:SF1">
    <property type="entry name" value="SCAVENGER RECEPTOR CLASS A MEMBER 3"/>
    <property type="match status" value="1"/>
</dbReference>
<dbReference type="Pfam" id="PF02591">
    <property type="entry name" value="Zn_ribbon_9"/>
    <property type="match status" value="1"/>
</dbReference>
<feature type="domain" description="C4-type zinc ribbon" evidence="2">
    <location>
        <begin position="204"/>
        <end position="238"/>
    </location>
</feature>
<dbReference type="InterPro" id="IPR003743">
    <property type="entry name" value="Zf-RING_7"/>
</dbReference>
<proteinExistence type="predicted"/>
<comment type="caution">
    <text evidence="4">The sequence shown here is derived from an EMBL/GenBank/DDBJ whole genome shotgun (WGS) entry which is preliminary data.</text>
</comment>
<organism evidence="4 5">
    <name type="scientific">Actinobacteria bacterium BACL2 MAG-120813-bin23</name>
    <dbReference type="NCBI Taxonomy" id="1655569"/>
    <lineage>
        <taxon>Bacteria</taxon>
        <taxon>Bacillati</taxon>
        <taxon>Actinomycetota</taxon>
        <taxon>Actinomycetes</taxon>
        <taxon>Actinomycetes incertae sedis</taxon>
        <taxon>ac1 cluster</taxon>
    </lineage>
</organism>
<feature type="coiled-coil region" evidence="1">
    <location>
        <begin position="96"/>
        <end position="158"/>
    </location>
</feature>
<feature type="domain" description="CT398-like coiled coil hairpin" evidence="3">
    <location>
        <begin position="14"/>
        <end position="191"/>
    </location>
</feature>
<protein>
    <submittedName>
        <fullName evidence="4">Uncharacterized protein</fullName>
    </submittedName>
</protein>
<dbReference type="InterPro" id="IPR052376">
    <property type="entry name" value="Oxidative_Scav/Glycosyltrans"/>
</dbReference>
<dbReference type="PANTHER" id="PTHR39082">
    <property type="entry name" value="PHOSPHOLIPASE C-BETA-2-RELATED"/>
    <property type="match status" value="1"/>
</dbReference>
<sequence length="242" mass="27319">MKAEKLSQERLLALQDLDSSLMQLEHKANNLPLSKLLDEKRLEFASARDLAVAASTERSDIKHELSKSELDVEQVLSRIEKDEKRLASGLGTPKELEQTQHELESLNKRRAELEDIELEVMVRLEGLDSRIAELSKRRDELSIEVDAITKDRDQALEQISQVMSATKSDRDALVKDIEAELLSLYEKIRSTSDGLAAVRLSDGKCQGCHLTMSAAELTRINALAIDDLVRCEECRRILIRIT</sequence>
<dbReference type="Pfam" id="PF24481">
    <property type="entry name" value="CT398_CC"/>
    <property type="match status" value="1"/>
</dbReference>
<gene>
    <name evidence="4" type="ORF">ABR61_06255</name>
</gene>
<keyword evidence="1" id="KW-0175">Coiled coil</keyword>
<evidence type="ECO:0000256" key="1">
    <source>
        <dbReference type="SAM" id="Coils"/>
    </source>
</evidence>
<dbReference type="AlphaFoldDB" id="A0A0R2Q0U3"/>
<evidence type="ECO:0000313" key="4">
    <source>
        <dbReference type="EMBL" id="KRO43742.1"/>
    </source>
</evidence>
<dbReference type="Gene3D" id="1.10.287.1490">
    <property type="match status" value="1"/>
</dbReference>